<dbReference type="SUPFAM" id="SSF56112">
    <property type="entry name" value="Protein kinase-like (PK-like)"/>
    <property type="match status" value="1"/>
</dbReference>
<sequence>MANFHFALERQTFEVAALRRVKEWLPQDSVVTVPQVHSFDEDANVIIMDDCGEDAVTLKQLLLTASPQPLLAKEIGMSLGAFIGSFHSRGSGDDACLTFFDKYEMGKSMSAFITYGRLVSTLTEGKLPALSDPPLDIPQDQLDRVAIIAKDTTHAMLTTRETLVMGDFWPGNMLVKLRPGDDGEARLERIWVVDWEVAKPGLAGVEIGQICAELALVQRFSSEGREASKHILTALLRAYRDVRTVGLDVARTALVHVGAHFVAWTPRVQWGDKETVREVVREGVEYLVNAPEAEEEYVRGSLLGELLPQEVSGSVVI</sequence>
<evidence type="ECO:0000313" key="3">
    <source>
        <dbReference type="Proteomes" id="UP000250043"/>
    </source>
</evidence>
<dbReference type="Gene3D" id="3.30.200.20">
    <property type="entry name" value="Phosphorylase Kinase, domain 1"/>
    <property type="match status" value="1"/>
</dbReference>
<gene>
    <name evidence="2" type="ORF">OBBRIDRAFT_796172</name>
</gene>
<reference evidence="2 3" key="1">
    <citation type="submission" date="2016-07" db="EMBL/GenBank/DDBJ databases">
        <title>Draft genome of the white-rot fungus Obba rivulosa 3A-2.</title>
        <authorList>
            <consortium name="DOE Joint Genome Institute"/>
            <person name="Miettinen O."/>
            <person name="Riley R."/>
            <person name="Acob R."/>
            <person name="Barry K."/>
            <person name="Cullen D."/>
            <person name="De Vries R."/>
            <person name="Hainaut M."/>
            <person name="Hatakka A."/>
            <person name="Henrissat B."/>
            <person name="Hilden K."/>
            <person name="Kuo R."/>
            <person name="Labutti K."/>
            <person name="Lipzen A."/>
            <person name="Makela M.R."/>
            <person name="Sandor L."/>
            <person name="Spatafora J.W."/>
            <person name="Grigoriev I.V."/>
            <person name="Hibbett D.S."/>
        </authorList>
    </citation>
    <scope>NUCLEOTIDE SEQUENCE [LARGE SCALE GENOMIC DNA]</scope>
    <source>
        <strain evidence="2 3">3A-2</strain>
    </source>
</reference>
<dbReference type="EMBL" id="KV722484">
    <property type="protein sequence ID" value="OCH87464.1"/>
    <property type="molecule type" value="Genomic_DNA"/>
</dbReference>
<dbReference type="Proteomes" id="UP000250043">
    <property type="component" value="Unassembled WGS sequence"/>
</dbReference>
<feature type="domain" description="Aminoglycoside phosphotransferase" evidence="1">
    <location>
        <begin position="12"/>
        <end position="239"/>
    </location>
</feature>
<dbReference type="Pfam" id="PF01636">
    <property type="entry name" value="APH"/>
    <property type="match status" value="1"/>
</dbReference>
<proteinExistence type="predicted"/>
<name>A0A8E2AT10_9APHY</name>
<evidence type="ECO:0000259" key="1">
    <source>
        <dbReference type="Pfam" id="PF01636"/>
    </source>
</evidence>
<evidence type="ECO:0000313" key="2">
    <source>
        <dbReference type="EMBL" id="OCH87464.1"/>
    </source>
</evidence>
<dbReference type="InterPro" id="IPR011009">
    <property type="entry name" value="Kinase-like_dom_sf"/>
</dbReference>
<protein>
    <recommendedName>
        <fullName evidence="1">Aminoglycoside phosphotransferase domain-containing protein</fullName>
    </recommendedName>
</protein>
<dbReference type="AlphaFoldDB" id="A0A8E2AT10"/>
<dbReference type="OrthoDB" id="25129at2759"/>
<keyword evidence="3" id="KW-1185">Reference proteome</keyword>
<dbReference type="InterPro" id="IPR002575">
    <property type="entry name" value="Aminoglycoside_PTrfase"/>
</dbReference>
<organism evidence="2 3">
    <name type="scientific">Obba rivulosa</name>
    <dbReference type="NCBI Taxonomy" id="1052685"/>
    <lineage>
        <taxon>Eukaryota</taxon>
        <taxon>Fungi</taxon>
        <taxon>Dikarya</taxon>
        <taxon>Basidiomycota</taxon>
        <taxon>Agaricomycotina</taxon>
        <taxon>Agaricomycetes</taxon>
        <taxon>Polyporales</taxon>
        <taxon>Gelatoporiaceae</taxon>
        <taxon>Obba</taxon>
    </lineage>
</organism>
<accession>A0A8E2AT10</accession>
<dbReference type="Gene3D" id="3.90.1200.10">
    <property type="match status" value="1"/>
</dbReference>